<dbReference type="InterPro" id="IPR012862">
    <property type="entry name" value="DUF1635"/>
</dbReference>
<accession>A0ABP0TL25</accession>
<name>A0ABP0TL25_9BRYO</name>
<feature type="coiled-coil region" evidence="1">
    <location>
        <begin position="69"/>
        <end position="96"/>
    </location>
</feature>
<sequence>MDSTTGSCLLPAAAAAAMAGIDTGACIAASASLTNPFVHSVQGLEEMQHLLMCATLELESARAVASAEVELHDGQVRHLQQLLAAAQRERDEAREQFLGLQSCLSRSPSMNGRAAGTGSTPAAAAPGGRTTADNSLPCNSRGLSGVMSPSVQDQNEQQHQQQLDMEELQMHLEILQDDHLDNLEELDLDSAMQQTRHEQQLHQPDQSSCCSLQHHLQEYNFHQQPDGALHDCESDQQLIFSHMHQDQLQSDQQCQQVEALLQEAEHQQARLRFPADQPLQQQPTSTTSLLQQQFTWPRQSFAAGFSQPPAAPVLCSAPPPLLTSLPTVPSLFQTQESAVSPQLLGILDHRPAAYEGTGSTGLLSLHQQQQRPTTLVPMHVLPEPPEADLQVMLSSLPEKGKLMQAVMDAGPLLQTLLMASSPQLPQWRHPPKLGLQDLTTGLQLEAVFPSSCVSFSSSTSCDSQTTASMSTGSAIMQQQQGRILSQPPKTSYGGVQQHRSQLHRLSSLSSSHPSRIINPPGAAATSAPAAAAHVSAGFSSVQHSLRRVNSTGHLMSLENMALNNQPRKYTKIY</sequence>
<dbReference type="PANTHER" id="PTHR33431">
    <property type="entry name" value="ENABLED-LIKE PROTEIN (DUF1635)"/>
    <property type="match status" value="1"/>
</dbReference>
<protein>
    <submittedName>
        <fullName evidence="3">Uncharacterized protein</fullName>
    </submittedName>
</protein>
<reference evidence="3" key="1">
    <citation type="submission" date="2024-02" db="EMBL/GenBank/DDBJ databases">
        <authorList>
            <consortium name="ELIXIR-Norway"/>
            <consortium name="Elixir Norway"/>
        </authorList>
    </citation>
    <scope>NUCLEOTIDE SEQUENCE</scope>
</reference>
<dbReference type="PANTHER" id="PTHR33431:SF3">
    <property type="entry name" value="ENABLED-LIKE PROTEIN (DUF1635)"/>
    <property type="match status" value="1"/>
</dbReference>
<evidence type="ECO:0000313" key="4">
    <source>
        <dbReference type="Proteomes" id="UP001497512"/>
    </source>
</evidence>
<feature type="compositionally biased region" description="Polar residues" evidence="2">
    <location>
        <begin position="133"/>
        <end position="151"/>
    </location>
</feature>
<evidence type="ECO:0000256" key="1">
    <source>
        <dbReference type="SAM" id="Coils"/>
    </source>
</evidence>
<keyword evidence="4" id="KW-1185">Reference proteome</keyword>
<dbReference type="Pfam" id="PF07795">
    <property type="entry name" value="DUF1635"/>
    <property type="match status" value="2"/>
</dbReference>
<gene>
    <name evidence="3" type="ORF">CSSPTR1EN2_LOCUS4880</name>
</gene>
<keyword evidence="1" id="KW-0175">Coiled coil</keyword>
<evidence type="ECO:0000256" key="2">
    <source>
        <dbReference type="SAM" id="MobiDB-lite"/>
    </source>
</evidence>
<dbReference type="Proteomes" id="UP001497512">
    <property type="component" value="Chromosome 12"/>
</dbReference>
<evidence type="ECO:0000313" key="3">
    <source>
        <dbReference type="EMBL" id="CAK9199325.1"/>
    </source>
</evidence>
<proteinExistence type="predicted"/>
<feature type="compositionally biased region" description="Low complexity" evidence="2">
    <location>
        <begin position="112"/>
        <end position="132"/>
    </location>
</feature>
<dbReference type="EMBL" id="OZ019904">
    <property type="protein sequence ID" value="CAK9199325.1"/>
    <property type="molecule type" value="Genomic_DNA"/>
</dbReference>
<organism evidence="3 4">
    <name type="scientific">Sphagnum troendelagicum</name>
    <dbReference type="NCBI Taxonomy" id="128251"/>
    <lineage>
        <taxon>Eukaryota</taxon>
        <taxon>Viridiplantae</taxon>
        <taxon>Streptophyta</taxon>
        <taxon>Embryophyta</taxon>
        <taxon>Bryophyta</taxon>
        <taxon>Sphagnophytina</taxon>
        <taxon>Sphagnopsida</taxon>
        <taxon>Sphagnales</taxon>
        <taxon>Sphagnaceae</taxon>
        <taxon>Sphagnum</taxon>
    </lineage>
</organism>
<feature type="region of interest" description="Disordered" evidence="2">
    <location>
        <begin position="107"/>
        <end position="159"/>
    </location>
</feature>